<organism evidence="2 3">
    <name type="scientific">Dipteronia sinensis</name>
    <dbReference type="NCBI Taxonomy" id="43782"/>
    <lineage>
        <taxon>Eukaryota</taxon>
        <taxon>Viridiplantae</taxon>
        <taxon>Streptophyta</taxon>
        <taxon>Embryophyta</taxon>
        <taxon>Tracheophyta</taxon>
        <taxon>Spermatophyta</taxon>
        <taxon>Magnoliopsida</taxon>
        <taxon>eudicotyledons</taxon>
        <taxon>Gunneridae</taxon>
        <taxon>Pentapetalae</taxon>
        <taxon>rosids</taxon>
        <taxon>malvids</taxon>
        <taxon>Sapindales</taxon>
        <taxon>Sapindaceae</taxon>
        <taxon>Hippocastanoideae</taxon>
        <taxon>Acereae</taxon>
        <taxon>Dipteronia</taxon>
    </lineage>
</organism>
<evidence type="ECO:0000313" key="2">
    <source>
        <dbReference type="EMBL" id="KAK3195216.1"/>
    </source>
</evidence>
<feature type="compositionally biased region" description="Low complexity" evidence="1">
    <location>
        <begin position="22"/>
        <end position="43"/>
    </location>
</feature>
<reference evidence="2" key="1">
    <citation type="journal article" date="2023" name="Plant J.">
        <title>Genome sequences and population genomics provide insights into the demographic history, inbreeding, and mutation load of two 'living fossil' tree species of Dipteronia.</title>
        <authorList>
            <person name="Feng Y."/>
            <person name="Comes H.P."/>
            <person name="Chen J."/>
            <person name="Zhu S."/>
            <person name="Lu R."/>
            <person name="Zhang X."/>
            <person name="Li P."/>
            <person name="Qiu J."/>
            <person name="Olsen K.M."/>
            <person name="Qiu Y."/>
        </authorList>
    </citation>
    <scope>NUCLEOTIDE SEQUENCE</scope>
    <source>
        <strain evidence="2">NBL</strain>
    </source>
</reference>
<dbReference type="EMBL" id="JANJYJ010000008">
    <property type="protein sequence ID" value="KAK3195216.1"/>
    <property type="molecule type" value="Genomic_DNA"/>
</dbReference>
<dbReference type="AlphaFoldDB" id="A0AAD9ZYH4"/>
<evidence type="ECO:0000256" key="1">
    <source>
        <dbReference type="SAM" id="MobiDB-lite"/>
    </source>
</evidence>
<proteinExistence type="predicted"/>
<feature type="region of interest" description="Disordered" evidence="1">
    <location>
        <begin position="22"/>
        <end position="46"/>
    </location>
</feature>
<evidence type="ECO:0000313" key="3">
    <source>
        <dbReference type="Proteomes" id="UP001281410"/>
    </source>
</evidence>
<name>A0AAD9ZYH4_9ROSI</name>
<keyword evidence="3" id="KW-1185">Reference proteome</keyword>
<evidence type="ECO:0008006" key="4">
    <source>
        <dbReference type="Google" id="ProtNLM"/>
    </source>
</evidence>
<dbReference type="Proteomes" id="UP001281410">
    <property type="component" value="Unassembled WGS sequence"/>
</dbReference>
<gene>
    <name evidence="2" type="ORF">Dsin_026526</name>
</gene>
<comment type="caution">
    <text evidence="2">The sequence shown here is derived from an EMBL/GenBank/DDBJ whole genome shotgun (WGS) entry which is preliminary data.</text>
</comment>
<sequence>MYFTCPTAGHCSSGMKLAMTVTGTPTTPSGTPPSGSDTPSTTTVRVNNDETSSSAAVLAYCLFNSSSRS</sequence>
<protein>
    <recommendedName>
        <fullName evidence="4">Phytocyanin domain-containing protein</fullName>
    </recommendedName>
</protein>
<accession>A0AAD9ZYH4</accession>